<dbReference type="PANTHER" id="PTHR13789:SF147">
    <property type="entry name" value="PUTATIVE (AFU_ORTHOLOGUE AFUA_2G01950)-RELATED"/>
    <property type="match status" value="1"/>
</dbReference>
<evidence type="ECO:0000313" key="8">
    <source>
        <dbReference type="EMBL" id="KAF7297003.1"/>
    </source>
</evidence>
<feature type="region of interest" description="Disordered" evidence="6">
    <location>
        <begin position="191"/>
        <end position="226"/>
    </location>
</feature>
<dbReference type="GO" id="GO:0004497">
    <property type="term" value="F:monooxygenase activity"/>
    <property type="evidence" value="ECO:0007669"/>
    <property type="project" value="UniProtKB-KW"/>
</dbReference>
<evidence type="ECO:0000259" key="7">
    <source>
        <dbReference type="Pfam" id="PF01494"/>
    </source>
</evidence>
<dbReference type="PANTHER" id="PTHR13789">
    <property type="entry name" value="MONOOXYGENASE"/>
    <property type="match status" value="1"/>
</dbReference>
<dbReference type="PRINTS" id="PR00420">
    <property type="entry name" value="RNGMNOXGNASE"/>
</dbReference>
<evidence type="ECO:0000313" key="9">
    <source>
        <dbReference type="Proteomes" id="UP000636479"/>
    </source>
</evidence>
<keyword evidence="9" id="KW-1185">Reference proteome</keyword>
<dbReference type="GeneID" id="59348466"/>
<name>A0A8H6W0E6_9AGAR</name>
<feature type="region of interest" description="Disordered" evidence="6">
    <location>
        <begin position="500"/>
        <end position="540"/>
    </location>
</feature>
<evidence type="ECO:0000256" key="3">
    <source>
        <dbReference type="ARBA" id="ARBA00022827"/>
    </source>
</evidence>
<comment type="similarity">
    <text evidence="1">Belongs to the paxM FAD-dependent monooxygenase family.</text>
</comment>
<feature type="domain" description="FAD-binding" evidence="7">
    <location>
        <begin position="9"/>
        <end position="193"/>
    </location>
</feature>
<keyword evidence="4" id="KW-0560">Oxidoreductase</keyword>
<keyword evidence="2" id="KW-0285">Flavoprotein</keyword>
<organism evidence="8 9">
    <name type="scientific">Mycena indigotica</name>
    <dbReference type="NCBI Taxonomy" id="2126181"/>
    <lineage>
        <taxon>Eukaryota</taxon>
        <taxon>Fungi</taxon>
        <taxon>Dikarya</taxon>
        <taxon>Basidiomycota</taxon>
        <taxon>Agaricomycotina</taxon>
        <taxon>Agaricomycetes</taxon>
        <taxon>Agaricomycetidae</taxon>
        <taxon>Agaricales</taxon>
        <taxon>Marasmiineae</taxon>
        <taxon>Mycenaceae</taxon>
        <taxon>Mycena</taxon>
    </lineage>
</organism>
<keyword evidence="5" id="KW-0503">Monooxygenase</keyword>
<accession>A0A8H6W0E6</accession>
<proteinExistence type="inferred from homology"/>
<dbReference type="OrthoDB" id="420606at2759"/>
<evidence type="ECO:0000256" key="6">
    <source>
        <dbReference type="SAM" id="MobiDB-lite"/>
    </source>
</evidence>
<dbReference type="InterPro" id="IPR002938">
    <property type="entry name" value="FAD-bd"/>
</dbReference>
<keyword evidence="3" id="KW-0274">FAD</keyword>
<reference evidence="8" key="1">
    <citation type="submission" date="2020-05" db="EMBL/GenBank/DDBJ databases">
        <title>Mycena genomes resolve the evolution of fungal bioluminescence.</title>
        <authorList>
            <person name="Tsai I.J."/>
        </authorList>
    </citation>
    <scope>NUCLEOTIDE SEQUENCE</scope>
    <source>
        <strain evidence="8">171206Taipei</strain>
    </source>
</reference>
<evidence type="ECO:0000256" key="4">
    <source>
        <dbReference type="ARBA" id="ARBA00023002"/>
    </source>
</evidence>
<gene>
    <name evidence="8" type="ORF">MIND_00932600</name>
</gene>
<dbReference type="AlphaFoldDB" id="A0A8H6W0E6"/>
<dbReference type="Proteomes" id="UP000636479">
    <property type="component" value="Unassembled WGS sequence"/>
</dbReference>
<sequence length="563" mass="62373">MNEQRLSFIIVGASVAGLAAGIALKRSGHSVLILEKAAGLGDGRSTIPVGCARITPNGSKILYDWGLEERIEELQYQTSSSGFAVFRYEGNGEQQDLMGVQRYDEEMLSEARGQYLTFRHVDLINLLYDEFYRPTKSSSLDKNMVEVRFGAEAASIDLESCVVTLRSGEPLVADVIIGADGPSGMVRAALEQEGDREEISRTSDRLTSDDGDFWADSDSESEGSHVLGDTEGVPLVVYSATIPKSTMQGHPALADFSSYSHCAFFGSNRGAFVYSVGEDLSVCIYMSRLFLDGQPSGLKISDMLGSACDSAQVIRCIVSIADTVDDDKVQPPLCRPLQEHEPLQSWVSESGRVVVIGEAAHPFPAGAVYSYACALEDGSFIGKIFSHTQDRSRIPELLYAFQEHRKPRCTLLHDIEIQYVAALTLEGEMSVLRDAMFRANYQQGKNVLEMPESMEGQRMEETRAIFAYDAADDADEWWITWGRFRDLTVSQREEVYEKAAPERLRMRHKSSRDSNASSSDSHFGDLTPRPGQLGEARDDTHWLYDGSARREWTAQAEDPEVHS</sequence>
<protein>
    <submittedName>
        <fullName evidence="8">FAD-binding-3 domain-containing protein</fullName>
    </submittedName>
</protein>
<evidence type="ECO:0000256" key="1">
    <source>
        <dbReference type="ARBA" id="ARBA00007992"/>
    </source>
</evidence>
<comment type="caution">
    <text evidence="8">The sequence shown here is derived from an EMBL/GenBank/DDBJ whole genome shotgun (WGS) entry which is preliminary data.</text>
</comment>
<feature type="compositionally biased region" description="Basic and acidic residues" evidence="6">
    <location>
        <begin position="197"/>
        <end position="208"/>
    </location>
</feature>
<dbReference type="GO" id="GO:0071949">
    <property type="term" value="F:FAD binding"/>
    <property type="evidence" value="ECO:0007669"/>
    <property type="project" value="InterPro"/>
</dbReference>
<dbReference type="InterPro" id="IPR036188">
    <property type="entry name" value="FAD/NAD-bd_sf"/>
</dbReference>
<dbReference type="Gene3D" id="3.50.50.60">
    <property type="entry name" value="FAD/NAD(P)-binding domain"/>
    <property type="match status" value="1"/>
</dbReference>
<evidence type="ECO:0000256" key="2">
    <source>
        <dbReference type="ARBA" id="ARBA00022630"/>
    </source>
</evidence>
<dbReference type="SUPFAM" id="SSF51905">
    <property type="entry name" value="FAD/NAD(P)-binding domain"/>
    <property type="match status" value="1"/>
</dbReference>
<dbReference type="InterPro" id="IPR050493">
    <property type="entry name" value="FAD-dep_Monooxygenase_BioMet"/>
</dbReference>
<dbReference type="RefSeq" id="XP_037217362.1">
    <property type="nucleotide sequence ID" value="XM_037365950.1"/>
</dbReference>
<dbReference type="Pfam" id="PF01494">
    <property type="entry name" value="FAD_binding_3"/>
    <property type="match status" value="1"/>
</dbReference>
<dbReference type="EMBL" id="JACAZF010000008">
    <property type="protein sequence ID" value="KAF7297003.1"/>
    <property type="molecule type" value="Genomic_DNA"/>
</dbReference>
<evidence type="ECO:0000256" key="5">
    <source>
        <dbReference type="ARBA" id="ARBA00023033"/>
    </source>
</evidence>
<feature type="compositionally biased region" description="Acidic residues" evidence="6">
    <location>
        <begin position="209"/>
        <end position="221"/>
    </location>
</feature>